<organism evidence="5">
    <name type="scientific">marine sediment metagenome</name>
    <dbReference type="NCBI Taxonomy" id="412755"/>
    <lineage>
        <taxon>unclassified sequences</taxon>
        <taxon>metagenomes</taxon>
        <taxon>ecological metagenomes</taxon>
    </lineage>
</organism>
<dbReference type="AlphaFoldDB" id="A0A0F9T842"/>
<reference evidence="5" key="1">
    <citation type="journal article" date="2015" name="Nature">
        <title>Complex archaea that bridge the gap between prokaryotes and eukaryotes.</title>
        <authorList>
            <person name="Spang A."/>
            <person name="Saw J.H."/>
            <person name="Jorgensen S.L."/>
            <person name="Zaremba-Niedzwiedzka K."/>
            <person name="Martijn J."/>
            <person name="Lind A.E."/>
            <person name="van Eijk R."/>
            <person name="Schleper C."/>
            <person name="Guy L."/>
            <person name="Ettema T.J."/>
        </authorList>
    </citation>
    <scope>NUCLEOTIDE SEQUENCE</scope>
</reference>
<gene>
    <name evidence="5" type="ORF">LCGC14_0381810</name>
</gene>
<dbReference type="Gene3D" id="3.90.550.10">
    <property type="entry name" value="Spore Coat Polysaccharide Biosynthesis Protein SpsA, Chain A"/>
    <property type="match status" value="1"/>
</dbReference>
<dbReference type="GO" id="GO:0004582">
    <property type="term" value="F:dolichyl-phosphate beta-D-mannosyltransferase activity"/>
    <property type="evidence" value="ECO:0007669"/>
    <property type="project" value="InterPro"/>
</dbReference>
<accession>A0A0F9T842</accession>
<evidence type="ECO:0000256" key="1">
    <source>
        <dbReference type="ARBA" id="ARBA00006739"/>
    </source>
</evidence>
<dbReference type="InterPro" id="IPR039528">
    <property type="entry name" value="DPM1-like"/>
</dbReference>
<dbReference type="InterPro" id="IPR029044">
    <property type="entry name" value="Nucleotide-diphossugar_trans"/>
</dbReference>
<dbReference type="InterPro" id="IPR001173">
    <property type="entry name" value="Glyco_trans_2-like"/>
</dbReference>
<evidence type="ECO:0000313" key="5">
    <source>
        <dbReference type="EMBL" id="KKN75329.1"/>
    </source>
</evidence>
<evidence type="ECO:0000259" key="4">
    <source>
        <dbReference type="Pfam" id="PF00535"/>
    </source>
</evidence>
<comment type="caution">
    <text evidence="5">The sequence shown here is derived from an EMBL/GenBank/DDBJ whole genome shotgun (WGS) entry which is preliminary data.</text>
</comment>
<dbReference type="GO" id="GO:0016020">
    <property type="term" value="C:membrane"/>
    <property type="evidence" value="ECO:0007669"/>
    <property type="project" value="GOC"/>
</dbReference>
<feature type="domain" description="Glycosyltransferase 2-like" evidence="4">
    <location>
        <begin position="2"/>
        <end position="156"/>
    </location>
</feature>
<dbReference type="GO" id="GO:0006488">
    <property type="term" value="P:dolichol-linked oligosaccharide biosynthetic process"/>
    <property type="evidence" value="ECO:0007669"/>
    <property type="project" value="TreeGrafter"/>
</dbReference>
<keyword evidence="2" id="KW-0328">Glycosyltransferase</keyword>
<dbReference type="GO" id="GO:0006506">
    <property type="term" value="P:GPI anchor biosynthetic process"/>
    <property type="evidence" value="ECO:0007669"/>
    <property type="project" value="TreeGrafter"/>
</dbReference>
<evidence type="ECO:0000256" key="3">
    <source>
        <dbReference type="ARBA" id="ARBA00022679"/>
    </source>
</evidence>
<evidence type="ECO:0000256" key="2">
    <source>
        <dbReference type="ARBA" id="ARBA00022676"/>
    </source>
</evidence>
<dbReference type="PANTHER" id="PTHR43398:SF1">
    <property type="entry name" value="DOLICHOL-PHOSPHATE MANNOSYLTRANSFERASE SUBUNIT 1"/>
    <property type="match status" value="1"/>
</dbReference>
<keyword evidence="3" id="KW-0808">Transferase</keyword>
<dbReference type="EMBL" id="LAZR01000312">
    <property type="protein sequence ID" value="KKN75329.1"/>
    <property type="molecule type" value="Genomic_DNA"/>
</dbReference>
<comment type="similarity">
    <text evidence="1">Belongs to the glycosyltransferase 2 family.</text>
</comment>
<dbReference type="SUPFAM" id="SSF53448">
    <property type="entry name" value="Nucleotide-diphospho-sugar transferases"/>
    <property type="match status" value="1"/>
</dbReference>
<proteinExistence type="inferred from homology"/>
<dbReference type="PANTHER" id="PTHR43398">
    <property type="entry name" value="DOLICHOL-PHOSPHATE MANNOSYLTRANSFERASE SUBUNIT 1"/>
    <property type="match status" value="1"/>
</dbReference>
<protein>
    <recommendedName>
        <fullName evidence="4">Glycosyltransferase 2-like domain-containing protein</fullName>
    </recommendedName>
</protein>
<dbReference type="Pfam" id="PF00535">
    <property type="entry name" value="Glycos_transf_2"/>
    <property type="match status" value="1"/>
</dbReference>
<dbReference type="GO" id="GO:0035269">
    <property type="term" value="P:protein O-linked glycosylation via mannose"/>
    <property type="evidence" value="ECO:0007669"/>
    <property type="project" value="TreeGrafter"/>
</dbReference>
<sequence length="214" mass="24018">MTIILPTYNERESIQILLPQVAKLGHPIIVVDDNSPDGTAKVVRGMNLPLVTLRVRRSKRGLGAAIRYGAEQAKTRYVAVMDTDGQHKVADLERLISAMFSGPVAPSVVLGSRLMSGGSVEGLPKYRKVVTAILNWLGSLRAQTRASDYLTGFFISHRKLVTYTTENGFKILYDILKHNKLIISELPITLYKREYGESKANWRELQRYLKLVFS</sequence>
<name>A0A0F9T842_9ZZZZ</name>